<comment type="caution">
    <text evidence="6">The sequence shown here is derived from an EMBL/GenBank/DDBJ whole genome shotgun (WGS) entry which is preliminary data.</text>
</comment>
<dbReference type="PANTHER" id="PTHR41286:SF1">
    <property type="entry name" value="HNH NUCLEASE YAJD-RELATED"/>
    <property type="match status" value="1"/>
</dbReference>
<organism evidence="6 7">
    <name type="scientific">Staphylococcus equorum</name>
    <dbReference type="NCBI Taxonomy" id="246432"/>
    <lineage>
        <taxon>Bacteria</taxon>
        <taxon>Bacillati</taxon>
        <taxon>Bacillota</taxon>
        <taxon>Bacilli</taxon>
        <taxon>Bacillales</taxon>
        <taxon>Staphylococcaceae</taxon>
        <taxon>Staphylococcus</taxon>
    </lineage>
</organism>
<dbReference type="CDD" id="cd00085">
    <property type="entry name" value="HNHc"/>
    <property type="match status" value="1"/>
</dbReference>
<sequence length="135" mass="16135">MTKKKICSCGKRIPFNETCSCQLKSKIDRNQYQKEYYQKNKESLKLLSSKKWKNLRKLIIDRDNHHCQRCAIKFEVIELSDLQVHHIKPRIDYPELMYEESNLITLCKTCNLQLGTKGVLDFEPNEYKKVFDFNL</sequence>
<dbReference type="RefSeq" id="WP_277595833.1">
    <property type="nucleotide sequence ID" value="NZ_JAMBPX010000011.1"/>
</dbReference>
<dbReference type="GO" id="GO:0004519">
    <property type="term" value="F:endonuclease activity"/>
    <property type="evidence" value="ECO:0007669"/>
    <property type="project" value="UniProtKB-KW"/>
</dbReference>
<evidence type="ECO:0000313" key="7">
    <source>
        <dbReference type="Proteomes" id="UP001152302"/>
    </source>
</evidence>
<gene>
    <name evidence="6" type="ORF">M4L21_13350</name>
</gene>
<evidence type="ECO:0000256" key="1">
    <source>
        <dbReference type="ARBA" id="ARBA00022722"/>
    </source>
</evidence>
<reference evidence="6" key="1">
    <citation type="submission" date="2022-05" db="EMBL/GenBank/DDBJ databases">
        <title>Comparative genomics of Staphylococcus equorum isolates.</title>
        <authorList>
            <person name="Luelf R.H."/>
        </authorList>
    </citation>
    <scope>NUCLEOTIDE SEQUENCE</scope>
    <source>
        <strain evidence="6">TMW 2.2343</strain>
    </source>
</reference>
<evidence type="ECO:0000256" key="4">
    <source>
        <dbReference type="ARBA" id="ARBA00040194"/>
    </source>
</evidence>
<name>A0A9X4LC73_9STAP</name>
<dbReference type="GO" id="GO:0005829">
    <property type="term" value="C:cytosol"/>
    <property type="evidence" value="ECO:0007669"/>
    <property type="project" value="TreeGrafter"/>
</dbReference>
<dbReference type="InterPro" id="IPR003615">
    <property type="entry name" value="HNH_nuc"/>
</dbReference>
<dbReference type="Gene3D" id="1.10.30.50">
    <property type="match status" value="1"/>
</dbReference>
<dbReference type="EMBL" id="JAMBPX010000011">
    <property type="protein sequence ID" value="MDG0860314.1"/>
    <property type="molecule type" value="Genomic_DNA"/>
</dbReference>
<protein>
    <recommendedName>
        <fullName evidence="4">Putative HNH nuclease YajD</fullName>
    </recommendedName>
</protein>
<dbReference type="InterPro" id="IPR002711">
    <property type="entry name" value="HNH"/>
</dbReference>
<keyword evidence="1" id="KW-0540">Nuclease</keyword>
<evidence type="ECO:0000259" key="5">
    <source>
        <dbReference type="SMART" id="SM00507"/>
    </source>
</evidence>
<dbReference type="SMART" id="SM00507">
    <property type="entry name" value="HNHc"/>
    <property type="match status" value="1"/>
</dbReference>
<dbReference type="Proteomes" id="UP001152302">
    <property type="component" value="Unassembled WGS sequence"/>
</dbReference>
<dbReference type="Pfam" id="PF01844">
    <property type="entry name" value="HNH"/>
    <property type="match status" value="1"/>
</dbReference>
<evidence type="ECO:0000256" key="3">
    <source>
        <dbReference type="ARBA" id="ARBA00038412"/>
    </source>
</evidence>
<dbReference type="GO" id="GO:0008270">
    <property type="term" value="F:zinc ion binding"/>
    <property type="evidence" value="ECO:0007669"/>
    <property type="project" value="InterPro"/>
</dbReference>
<evidence type="ECO:0000256" key="2">
    <source>
        <dbReference type="ARBA" id="ARBA00022801"/>
    </source>
</evidence>
<keyword evidence="6" id="KW-0255">Endonuclease</keyword>
<keyword evidence="2" id="KW-0378">Hydrolase</keyword>
<feature type="domain" description="HNH nuclease" evidence="5">
    <location>
        <begin position="54"/>
        <end position="112"/>
    </location>
</feature>
<dbReference type="AlphaFoldDB" id="A0A9X4LC73"/>
<evidence type="ECO:0000313" key="6">
    <source>
        <dbReference type="EMBL" id="MDG0860314.1"/>
    </source>
</evidence>
<comment type="similarity">
    <text evidence="3">Belongs to the HNH nuclease family.</text>
</comment>
<dbReference type="PANTHER" id="PTHR41286">
    <property type="entry name" value="HNH NUCLEASE YAJD-RELATED"/>
    <property type="match status" value="1"/>
</dbReference>
<proteinExistence type="inferred from homology"/>
<accession>A0A9X4LC73</accession>
<dbReference type="GO" id="GO:0016787">
    <property type="term" value="F:hydrolase activity"/>
    <property type="evidence" value="ECO:0007669"/>
    <property type="project" value="UniProtKB-KW"/>
</dbReference>
<dbReference type="GO" id="GO:0003676">
    <property type="term" value="F:nucleic acid binding"/>
    <property type="evidence" value="ECO:0007669"/>
    <property type="project" value="InterPro"/>
</dbReference>